<keyword evidence="3" id="KW-1185">Reference proteome</keyword>
<sequence length="245" mass="27607">MIHYGTVGSFKWQWDECRDTVRRNDGDATGGAQTLFQNLTDAKWWEDAYTNTMTMFHDMGKFERAHPKQSPEGDPQFGWKADMFGVLWSMWKAGIDTTSDKSLDFSWPVYGYDDYKSKNILHMAGVTDECPKDGPFANGECRFYKARFINSSPLDAQCKNRSHFDFVSKTSASFAYVQEIIDLVEHSTITEEEEAKAFTCFECRTGGDERAPAPLHTFPGWKPAGDGEATPQGVPAGDEDTAEEL</sequence>
<accession>A0A830HWG3</accession>
<evidence type="ECO:0000313" key="3">
    <source>
        <dbReference type="Proteomes" id="UP000660262"/>
    </source>
</evidence>
<evidence type="ECO:0000313" key="2">
    <source>
        <dbReference type="EMBL" id="GHP11278.1"/>
    </source>
</evidence>
<proteinExistence type="predicted"/>
<dbReference type="EMBL" id="BNJQ01000033">
    <property type="protein sequence ID" value="GHP11278.1"/>
    <property type="molecule type" value="Genomic_DNA"/>
</dbReference>
<dbReference type="Proteomes" id="UP000660262">
    <property type="component" value="Unassembled WGS sequence"/>
</dbReference>
<feature type="region of interest" description="Disordered" evidence="1">
    <location>
        <begin position="211"/>
        <end position="245"/>
    </location>
</feature>
<protein>
    <submittedName>
        <fullName evidence="2">Uncharacterized protein</fullName>
    </submittedName>
</protein>
<organism evidence="2 3">
    <name type="scientific">Pycnococcus provasolii</name>
    <dbReference type="NCBI Taxonomy" id="41880"/>
    <lineage>
        <taxon>Eukaryota</taxon>
        <taxon>Viridiplantae</taxon>
        <taxon>Chlorophyta</taxon>
        <taxon>Pseudoscourfieldiophyceae</taxon>
        <taxon>Pseudoscourfieldiales</taxon>
        <taxon>Pycnococcaceae</taxon>
        <taxon>Pycnococcus</taxon>
    </lineage>
</organism>
<reference evidence="2" key="1">
    <citation type="submission" date="2020-10" db="EMBL/GenBank/DDBJ databases">
        <title>Unveiling of a novel bifunctional photoreceptor, Dualchrome1, isolated from a cosmopolitan green alga.</title>
        <authorList>
            <person name="Suzuki S."/>
            <person name="Kawachi M."/>
        </authorList>
    </citation>
    <scope>NUCLEOTIDE SEQUENCE</scope>
    <source>
        <strain evidence="2">NIES 2893</strain>
    </source>
</reference>
<evidence type="ECO:0000256" key="1">
    <source>
        <dbReference type="SAM" id="MobiDB-lite"/>
    </source>
</evidence>
<gene>
    <name evidence="2" type="ORF">PPROV_001000600</name>
</gene>
<dbReference type="AlphaFoldDB" id="A0A830HWG3"/>
<name>A0A830HWG3_9CHLO</name>
<comment type="caution">
    <text evidence="2">The sequence shown here is derived from an EMBL/GenBank/DDBJ whole genome shotgun (WGS) entry which is preliminary data.</text>
</comment>